<dbReference type="Gene3D" id="3.40.630.30">
    <property type="match status" value="1"/>
</dbReference>
<dbReference type="AlphaFoldDB" id="A0A6J5E503"/>
<dbReference type="PANTHER" id="PTHR42791">
    <property type="entry name" value="GNAT FAMILY ACETYLTRANSFERASE"/>
    <property type="match status" value="1"/>
</dbReference>
<dbReference type="InterPro" id="IPR052523">
    <property type="entry name" value="Trichothecene_AcTrans"/>
</dbReference>
<evidence type="ECO:0000313" key="3">
    <source>
        <dbReference type="Proteomes" id="UP000494363"/>
    </source>
</evidence>
<proteinExistence type="predicted"/>
<organism evidence="2 3">
    <name type="scientific">Paraburkholderia humisilvae</name>
    <dbReference type="NCBI Taxonomy" id="627669"/>
    <lineage>
        <taxon>Bacteria</taxon>
        <taxon>Pseudomonadati</taxon>
        <taxon>Pseudomonadota</taxon>
        <taxon>Betaproteobacteria</taxon>
        <taxon>Burkholderiales</taxon>
        <taxon>Burkholderiaceae</taxon>
        <taxon>Paraburkholderia</taxon>
    </lineage>
</organism>
<protein>
    <recommendedName>
        <fullName evidence="1">N-acetyltransferase domain-containing protein</fullName>
    </recommendedName>
</protein>
<feature type="domain" description="N-acetyltransferase" evidence="1">
    <location>
        <begin position="112"/>
        <end position="194"/>
    </location>
</feature>
<dbReference type="RefSeq" id="WP_175228283.1">
    <property type="nucleotide sequence ID" value="NZ_CADIKH010000018.1"/>
</dbReference>
<evidence type="ECO:0000313" key="2">
    <source>
        <dbReference type="EMBL" id="CAB3761589.1"/>
    </source>
</evidence>
<gene>
    <name evidence="2" type="ORF">LMG29542_04123</name>
</gene>
<dbReference type="InterPro" id="IPR016181">
    <property type="entry name" value="Acyl_CoA_acyltransferase"/>
</dbReference>
<sequence>MERMQNHDRMDAAGLDTAVATLVLAFNEDPLMRWVFDSPEQYLTYAPRLIRVIAGNAFASDSAQLSSDGRAVACWTPPRTHHDDASVLAIVSEACAPQRLAAVIGMIEQLDGYRPAGDFWYLSMLGVEPVCRAKGYGASLLAQRLCECDAARLPASLWSSNERNLSFYQRQGFEVQARLQKADAPPIFPMLRAPR</sequence>
<dbReference type="CDD" id="cd04301">
    <property type="entry name" value="NAT_SF"/>
    <property type="match status" value="1"/>
</dbReference>
<name>A0A6J5E503_9BURK</name>
<reference evidence="2 3" key="1">
    <citation type="submission" date="2020-04" db="EMBL/GenBank/DDBJ databases">
        <authorList>
            <person name="De Canck E."/>
        </authorList>
    </citation>
    <scope>NUCLEOTIDE SEQUENCE [LARGE SCALE GENOMIC DNA]</scope>
    <source>
        <strain evidence="2 3">LMG 29542</strain>
    </source>
</reference>
<dbReference type="GO" id="GO:0016747">
    <property type="term" value="F:acyltransferase activity, transferring groups other than amino-acyl groups"/>
    <property type="evidence" value="ECO:0007669"/>
    <property type="project" value="InterPro"/>
</dbReference>
<evidence type="ECO:0000259" key="1">
    <source>
        <dbReference type="PROSITE" id="PS51186"/>
    </source>
</evidence>
<dbReference type="SUPFAM" id="SSF55729">
    <property type="entry name" value="Acyl-CoA N-acyltransferases (Nat)"/>
    <property type="match status" value="1"/>
</dbReference>
<dbReference type="EMBL" id="CADIKH010000018">
    <property type="protein sequence ID" value="CAB3761589.1"/>
    <property type="molecule type" value="Genomic_DNA"/>
</dbReference>
<dbReference type="Proteomes" id="UP000494363">
    <property type="component" value="Unassembled WGS sequence"/>
</dbReference>
<dbReference type="PROSITE" id="PS51186">
    <property type="entry name" value="GNAT"/>
    <property type="match status" value="1"/>
</dbReference>
<keyword evidence="3" id="KW-1185">Reference proteome</keyword>
<accession>A0A6J5E503</accession>
<dbReference type="InterPro" id="IPR000182">
    <property type="entry name" value="GNAT_dom"/>
</dbReference>
<dbReference type="Pfam" id="PF13508">
    <property type="entry name" value="Acetyltransf_7"/>
    <property type="match status" value="1"/>
</dbReference>
<dbReference type="PANTHER" id="PTHR42791:SF1">
    <property type="entry name" value="N-ACETYLTRANSFERASE DOMAIN-CONTAINING PROTEIN"/>
    <property type="match status" value="1"/>
</dbReference>